<dbReference type="Pfam" id="PF02518">
    <property type="entry name" value="HATPase_c"/>
    <property type="match status" value="1"/>
</dbReference>
<dbReference type="GO" id="GO:0016020">
    <property type="term" value="C:membrane"/>
    <property type="evidence" value="ECO:0007669"/>
    <property type="project" value="InterPro"/>
</dbReference>
<evidence type="ECO:0000256" key="6">
    <source>
        <dbReference type="ARBA" id="ARBA00022777"/>
    </source>
</evidence>
<keyword evidence="8" id="KW-0902">Two-component regulatory system</keyword>
<dbReference type="InterPro" id="IPR011712">
    <property type="entry name" value="Sig_transdc_His_kin_sub3_dim/P"/>
</dbReference>
<dbReference type="GO" id="GO:0046983">
    <property type="term" value="F:protein dimerization activity"/>
    <property type="evidence" value="ECO:0007669"/>
    <property type="project" value="InterPro"/>
</dbReference>
<dbReference type="InterPro" id="IPR003594">
    <property type="entry name" value="HATPase_dom"/>
</dbReference>
<keyword evidence="4" id="KW-0808">Transferase</keyword>
<keyword evidence="6 12" id="KW-0418">Kinase</keyword>
<dbReference type="EC" id="2.7.13.3" evidence="2"/>
<dbReference type="GO" id="GO:0000155">
    <property type="term" value="F:phosphorelay sensor kinase activity"/>
    <property type="evidence" value="ECO:0007669"/>
    <property type="project" value="InterPro"/>
</dbReference>
<dbReference type="CDD" id="cd16917">
    <property type="entry name" value="HATPase_UhpB-NarQ-NarX-like"/>
    <property type="match status" value="1"/>
</dbReference>
<evidence type="ECO:0000256" key="5">
    <source>
        <dbReference type="ARBA" id="ARBA00022741"/>
    </source>
</evidence>
<dbReference type="InterPro" id="IPR036890">
    <property type="entry name" value="HATPase_C_sf"/>
</dbReference>
<keyword evidence="13" id="KW-1185">Reference proteome</keyword>
<evidence type="ECO:0000256" key="3">
    <source>
        <dbReference type="ARBA" id="ARBA00022553"/>
    </source>
</evidence>
<dbReference type="AlphaFoldDB" id="R4T8V8"/>
<keyword evidence="5" id="KW-0547">Nucleotide-binding</keyword>
<keyword evidence="7" id="KW-0067">ATP-binding</keyword>
<evidence type="ECO:0000259" key="11">
    <source>
        <dbReference type="Pfam" id="PF07730"/>
    </source>
</evidence>
<dbReference type="GO" id="GO:0005524">
    <property type="term" value="F:ATP binding"/>
    <property type="evidence" value="ECO:0007669"/>
    <property type="project" value="UniProtKB-KW"/>
</dbReference>
<gene>
    <name evidence="12" type="ORF">AORI_4763</name>
</gene>
<dbReference type="HOGENOM" id="CLU_000445_20_1_11"/>
<keyword evidence="9" id="KW-1133">Transmembrane helix</keyword>
<feature type="domain" description="Signal transduction histidine kinase subgroup 3 dimerisation and phosphoacceptor" evidence="11">
    <location>
        <begin position="84"/>
        <end position="151"/>
    </location>
</feature>
<keyword evidence="9" id="KW-0812">Transmembrane</keyword>
<evidence type="ECO:0000256" key="8">
    <source>
        <dbReference type="ARBA" id="ARBA00023012"/>
    </source>
</evidence>
<accession>R4T8V8</accession>
<evidence type="ECO:0000259" key="10">
    <source>
        <dbReference type="Pfam" id="PF02518"/>
    </source>
</evidence>
<feature type="transmembrane region" description="Helical" evidence="9">
    <location>
        <begin position="40"/>
        <end position="59"/>
    </location>
</feature>
<feature type="transmembrane region" description="Helical" evidence="9">
    <location>
        <begin position="12"/>
        <end position="34"/>
    </location>
</feature>
<evidence type="ECO:0000256" key="1">
    <source>
        <dbReference type="ARBA" id="ARBA00000085"/>
    </source>
</evidence>
<sequence>MMTPPDRPEWRSRAWLVASAVLVVAAIALLAVGANGPGAVVVPILVVATAIGVTTWTLIRARKRRLDYEARLTGWAAEHATQHERLRIARELHDIVSHGLGVITLRASAARRVQGEVREAEREQALADIERTSRDAVTELRRMLAVLRDPDERGAPLRPVLNLSDLPAIVEAARPLGIEPRLDVGELGDVSPGVQATVCEIVREAVANTARYAGPTIARVDVQRDGDTIVVTVEDDGPRSAWSPAPGAGHGLAGLRERTEVLGGDLHAAPSGTGFRLIARLPDGARP</sequence>
<dbReference type="InterPro" id="IPR050482">
    <property type="entry name" value="Sensor_HK_TwoCompSys"/>
</dbReference>
<dbReference type="Pfam" id="PF07730">
    <property type="entry name" value="HisKA_3"/>
    <property type="match status" value="1"/>
</dbReference>
<evidence type="ECO:0000256" key="9">
    <source>
        <dbReference type="SAM" id="Phobius"/>
    </source>
</evidence>
<evidence type="ECO:0000256" key="4">
    <source>
        <dbReference type="ARBA" id="ARBA00022679"/>
    </source>
</evidence>
<dbReference type="KEGG" id="aoi:AORI_4763"/>
<evidence type="ECO:0000256" key="2">
    <source>
        <dbReference type="ARBA" id="ARBA00012438"/>
    </source>
</evidence>
<dbReference type="Gene3D" id="1.20.5.1930">
    <property type="match status" value="1"/>
</dbReference>
<dbReference type="PANTHER" id="PTHR24421:SF10">
    <property type="entry name" value="NITRATE_NITRITE SENSOR PROTEIN NARQ"/>
    <property type="match status" value="1"/>
</dbReference>
<evidence type="ECO:0000313" key="12">
    <source>
        <dbReference type="EMBL" id="AGM07347.1"/>
    </source>
</evidence>
<proteinExistence type="predicted"/>
<dbReference type="PANTHER" id="PTHR24421">
    <property type="entry name" value="NITRATE/NITRITE SENSOR PROTEIN NARX-RELATED"/>
    <property type="match status" value="1"/>
</dbReference>
<dbReference type="SUPFAM" id="SSF55874">
    <property type="entry name" value="ATPase domain of HSP90 chaperone/DNA topoisomerase II/histidine kinase"/>
    <property type="match status" value="1"/>
</dbReference>
<dbReference type="Gene3D" id="3.30.565.10">
    <property type="entry name" value="Histidine kinase-like ATPase, C-terminal domain"/>
    <property type="match status" value="1"/>
</dbReference>
<keyword evidence="3" id="KW-0597">Phosphoprotein</keyword>
<dbReference type="PATRIC" id="fig|1156913.3.peg.4841"/>
<feature type="domain" description="Histidine kinase/HSP90-like ATPase" evidence="10">
    <location>
        <begin position="195"/>
        <end position="282"/>
    </location>
</feature>
<organism evidence="12 13">
    <name type="scientific">Amycolatopsis keratiniphila</name>
    <dbReference type="NCBI Taxonomy" id="129921"/>
    <lineage>
        <taxon>Bacteria</taxon>
        <taxon>Bacillati</taxon>
        <taxon>Actinomycetota</taxon>
        <taxon>Actinomycetes</taxon>
        <taxon>Pseudonocardiales</taxon>
        <taxon>Pseudonocardiaceae</taxon>
        <taxon>Amycolatopsis</taxon>
        <taxon>Amycolatopsis japonica group</taxon>
    </lineage>
</organism>
<protein>
    <recommendedName>
        <fullName evidence="2">histidine kinase</fullName>
        <ecNumber evidence="2">2.7.13.3</ecNumber>
    </recommendedName>
</protein>
<comment type="catalytic activity">
    <reaction evidence="1">
        <text>ATP + protein L-histidine = ADP + protein N-phospho-L-histidine.</text>
        <dbReference type="EC" id="2.7.13.3"/>
    </reaction>
</comment>
<keyword evidence="9" id="KW-0472">Membrane</keyword>
<evidence type="ECO:0000256" key="7">
    <source>
        <dbReference type="ARBA" id="ARBA00022840"/>
    </source>
</evidence>
<evidence type="ECO:0000313" key="13">
    <source>
        <dbReference type="Proteomes" id="UP000013968"/>
    </source>
</evidence>
<dbReference type="Proteomes" id="UP000013968">
    <property type="component" value="Chromosome"/>
</dbReference>
<reference evidence="12 13" key="1">
    <citation type="journal article" date="2013" name="BMC Genomics">
        <title>ContigScape: a Cytoscape plugin facilitating microbial genome gap closing.</title>
        <authorList>
            <person name="Tang B."/>
            <person name="Wang Q."/>
            <person name="Yang M."/>
            <person name="Xie F."/>
            <person name="Zhu Y."/>
            <person name="Zhuo Y."/>
            <person name="Wang S."/>
            <person name="Gao H."/>
            <person name="Ding X."/>
            <person name="Zhang L."/>
            <person name="Zhao G."/>
            <person name="Zheng H."/>
        </authorList>
    </citation>
    <scope>NUCLEOTIDE SEQUENCE [LARGE SCALE GENOMIC DNA]</scope>
    <source>
        <strain evidence="12 13">HCCB10007</strain>
    </source>
</reference>
<name>R4T8V8_9PSEU</name>
<dbReference type="EMBL" id="CP003410">
    <property type="protein sequence ID" value="AGM07347.1"/>
    <property type="molecule type" value="Genomic_DNA"/>
</dbReference>